<sequence>MVCGVSYYTICIFDGQVTPAGFFADLFSYGGLFSIHNSKNGTCGLFLPTDAIPVQPVVFPAQRAGQAYLNIQLTISQAAYKTCTGNLGSFSQALVI</sequence>
<accession>A0ABQ0B1I9</accession>
<organism evidence="1 2">
    <name type="scientific">Enterocloster alcoholdehydrogenati</name>
    <dbReference type="NCBI Taxonomy" id="2547410"/>
    <lineage>
        <taxon>Bacteria</taxon>
        <taxon>Bacillati</taxon>
        <taxon>Bacillota</taxon>
        <taxon>Clostridia</taxon>
        <taxon>Lachnospirales</taxon>
        <taxon>Lachnospiraceae</taxon>
        <taxon>Enterocloster</taxon>
    </lineage>
</organism>
<name>A0ABQ0B1I9_9FIRM</name>
<evidence type="ECO:0000313" key="1">
    <source>
        <dbReference type="EMBL" id="GAA6270140.1"/>
    </source>
</evidence>
<evidence type="ECO:0000313" key="2">
    <source>
        <dbReference type="Proteomes" id="UP001600894"/>
    </source>
</evidence>
<keyword evidence="2" id="KW-1185">Reference proteome</keyword>
<comment type="caution">
    <text evidence="1">The sequence shown here is derived from an EMBL/GenBank/DDBJ whole genome shotgun (WGS) entry which is preliminary data.</text>
</comment>
<dbReference type="Proteomes" id="UP001600894">
    <property type="component" value="Unassembled WGS sequence"/>
</dbReference>
<dbReference type="EMBL" id="BAABXL010000001">
    <property type="protein sequence ID" value="GAA6270140.1"/>
    <property type="molecule type" value="Genomic_DNA"/>
</dbReference>
<protein>
    <submittedName>
        <fullName evidence="1">Uncharacterized protein</fullName>
    </submittedName>
</protein>
<proteinExistence type="predicted"/>
<gene>
    <name evidence="1" type="ORF">F130042H8_32000</name>
</gene>
<reference evidence="1 2" key="1">
    <citation type="submission" date="2024-04" db="EMBL/GenBank/DDBJ databases">
        <title>Defined microbial consortia suppress multidrug-resistant proinflammatory Enterobacteriaceae via ecological control.</title>
        <authorList>
            <person name="Furuichi M."/>
            <person name="Kawaguchi T."/>
            <person name="Pust M."/>
            <person name="Yasuma K."/>
            <person name="Plichta D."/>
            <person name="Hasegawa N."/>
            <person name="Ohya T."/>
            <person name="Bhattarai S."/>
            <person name="Sasajima S."/>
            <person name="Aoto Y."/>
            <person name="Tuganbaev T."/>
            <person name="Yaginuma M."/>
            <person name="Ueda M."/>
            <person name="Okahashi N."/>
            <person name="Amafuji K."/>
            <person name="Kiridooshi Y."/>
            <person name="Sugita K."/>
            <person name="Strazar M."/>
            <person name="Skelly A."/>
            <person name="Suda W."/>
            <person name="Hattori M."/>
            <person name="Nakamoto N."/>
            <person name="Caballero S."/>
            <person name="Norman J."/>
            <person name="Olle B."/>
            <person name="Tanoue T."/>
            <person name="Arita M."/>
            <person name="Bucci V."/>
            <person name="Atarashi K."/>
            <person name="Xavier R."/>
            <person name="Honda K."/>
        </authorList>
    </citation>
    <scope>NUCLEOTIDE SEQUENCE [LARGE SCALE GENOMIC DNA]</scope>
    <source>
        <strain evidence="2">f13</strain>
    </source>
</reference>